<evidence type="ECO:0000256" key="6">
    <source>
        <dbReference type="ARBA" id="ARBA00023002"/>
    </source>
</evidence>
<dbReference type="GO" id="GO:0010181">
    <property type="term" value="F:FMN binding"/>
    <property type="evidence" value="ECO:0007669"/>
    <property type="project" value="InterPro"/>
</dbReference>
<comment type="catalytic activity">
    <reaction evidence="7 8">
        <text>dihydrourocanate + A = urocanate + AH2</text>
        <dbReference type="Rhea" id="RHEA:36059"/>
        <dbReference type="ChEBI" id="CHEBI:13193"/>
        <dbReference type="ChEBI" id="CHEBI:17499"/>
        <dbReference type="ChEBI" id="CHEBI:27247"/>
        <dbReference type="ChEBI" id="CHEBI:72991"/>
        <dbReference type="EC" id="1.3.99.33"/>
    </reaction>
</comment>
<organism evidence="10 11">
    <name type="scientific">Adlercreutzia equolifaciens</name>
    <dbReference type="NCBI Taxonomy" id="446660"/>
    <lineage>
        <taxon>Bacteria</taxon>
        <taxon>Bacillati</taxon>
        <taxon>Actinomycetota</taxon>
        <taxon>Coriobacteriia</taxon>
        <taxon>Eggerthellales</taxon>
        <taxon>Eggerthellaceae</taxon>
        <taxon>Adlercreutzia</taxon>
    </lineage>
</organism>
<dbReference type="PRINTS" id="PR00368">
    <property type="entry name" value="FADPNR"/>
</dbReference>
<dbReference type="InterPro" id="IPR003953">
    <property type="entry name" value="FAD-dep_OxRdtase_2_FAD-bd"/>
</dbReference>
<dbReference type="Pfam" id="PF04205">
    <property type="entry name" value="FMN_bind"/>
    <property type="match status" value="1"/>
</dbReference>
<dbReference type="InterPro" id="IPR027477">
    <property type="entry name" value="Succ_DH/fumarate_Rdtase_cat_sf"/>
</dbReference>
<evidence type="ECO:0000256" key="2">
    <source>
        <dbReference type="ARBA" id="ARBA00013137"/>
    </source>
</evidence>
<dbReference type="EC" id="1.3.99.33" evidence="2 8"/>
<dbReference type="GO" id="GO:0033765">
    <property type="term" value="F:steroid dehydrogenase activity, acting on the CH-CH group of donors"/>
    <property type="evidence" value="ECO:0007669"/>
    <property type="project" value="UniProtKB-ARBA"/>
</dbReference>
<evidence type="ECO:0000256" key="3">
    <source>
        <dbReference type="ARBA" id="ARBA00015872"/>
    </source>
</evidence>
<dbReference type="PROSITE" id="PS51318">
    <property type="entry name" value="TAT"/>
    <property type="match status" value="1"/>
</dbReference>
<evidence type="ECO:0000256" key="4">
    <source>
        <dbReference type="ARBA" id="ARBA00022630"/>
    </source>
</evidence>
<dbReference type="Proteomes" id="UP000472380">
    <property type="component" value="Unassembled WGS sequence"/>
</dbReference>
<accession>A0A6L8Q2S3</accession>
<dbReference type="PRINTS" id="PR00411">
    <property type="entry name" value="PNDRDTASEI"/>
</dbReference>
<evidence type="ECO:0000313" key="11">
    <source>
        <dbReference type="Proteomes" id="UP000472380"/>
    </source>
</evidence>
<dbReference type="Gene3D" id="3.90.1010.20">
    <property type="match status" value="1"/>
</dbReference>
<dbReference type="GO" id="GO:0016020">
    <property type="term" value="C:membrane"/>
    <property type="evidence" value="ECO:0007669"/>
    <property type="project" value="InterPro"/>
</dbReference>
<evidence type="ECO:0000256" key="1">
    <source>
        <dbReference type="ARBA" id="ARBA00008040"/>
    </source>
</evidence>
<keyword evidence="5 8" id="KW-0274">FAD</keyword>
<dbReference type="PANTHER" id="PTHR43400:SF7">
    <property type="entry name" value="FAD-DEPENDENT OXIDOREDUCTASE 2 FAD BINDING DOMAIN-CONTAINING PROTEIN"/>
    <property type="match status" value="1"/>
</dbReference>
<dbReference type="InterPro" id="IPR006311">
    <property type="entry name" value="TAT_signal"/>
</dbReference>
<protein>
    <recommendedName>
        <fullName evidence="3 8">Urocanate reductase</fullName>
        <ecNumber evidence="2 8">1.3.99.33</ecNumber>
    </recommendedName>
</protein>
<dbReference type="SUPFAM" id="SSF56425">
    <property type="entry name" value="Succinate dehydrogenase/fumarate reductase flavoprotein, catalytic domain"/>
    <property type="match status" value="1"/>
</dbReference>
<dbReference type="SMART" id="SM00900">
    <property type="entry name" value="FMN_bind"/>
    <property type="match status" value="1"/>
</dbReference>
<feature type="domain" description="FMN-binding" evidence="9">
    <location>
        <begin position="81"/>
        <end position="154"/>
    </location>
</feature>
<dbReference type="InterPro" id="IPR007329">
    <property type="entry name" value="FMN-bd"/>
</dbReference>
<evidence type="ECO:0000256" key="5">
    <source>
        <dbReference type="ARBA" id="ARBA00022827"/>
    </source>
</evidence>
<evidence type="ECO:0000256" key="7">
    <source>
        <dbReference type="ARBA" id="ARBA00049922"/>
    </source>
</evidence>
<comment type="cofactor">
    <cofactor evidence="8">
        <name>FAD</name>
        <dbReference type="ChEBI" id="CHEBI:57692"/>
    </cofactor>
    <text evidence="8">Binds 1 FAD per subunit.</text>
</comment>
<comment type="similarity">
    <text evidence="1 8">Belongs to the FAD-dependent oxidoreductase 2 family. FRD/SDH subfamily.</text>
</comment>
<reference evidence="10 11" key="1">
    <citation type="submission" date="2019-07" db="EMBL/GenBank/DDBJ databases">
        <title>Draft genome sequence of Adlercreutzia equolifaciens IPLA 37004, a human intestinal strain that does not produces equol from daidzein.</title>
        <authorList>
            <person name="Vazquez L."/>
            <person name="Florez A.B."/>
            <person name="Mayo B."/>
        </authorList>
    </citation>
    <scope>NUCLEOTIDE SEQUENCE [LARGE SCALE GENOMIC DNA]</scope>
    <source>
        <strain evidence="10 11">IPLA 37004</strain>
    </source>
</reference>
<keyword evidence="6 8" id="KW-0560">Oxidoreductase</keyword>
<dbReference type="SUPFAM" id="SSF51905">
    <property type="entry name" value="FAD/NAD(P)-binding domain"/>
    <property type="match status" value="1"/>
</dbReference>
<evidence type="ECO:0000256" key="8">
    <source>
        <dbReference type="RuleBase" id="RU366062"/>
    </source>
</evidence>
<dbReference type="AlphaFoldDB" id="A0A6L8Q2S3"/>
<comment type="cofactor">
    <cofactor evidence="8">
        <name>FMN</name>
        <dbReference type="ChEBI" id="CHEBI:58210"/>
    </cofactor>
    <text evidence="8">Binds 1 or 2 FMN covalently per subunit.</text>
</comment>
<comment type="caution">
    <text evidence="10">The sequence shown here is derived from an EMBL/GenBank/DDBJ whole genome shotgun (WGS) entry which is preliminary data.</text>
</comment>
<dbReference type="InterPro" id="IPR010960">
    <property type="entry name" value="Flavocytochrome_c"/>
</dbReference>
<dbReference type="Gene3D" id="3.90.700.10">
    <property type="entry name" value="Succinate dehydrogenase/fumarate reductase flavoprotein, catalytic domain"/>
    <property type="match status" value="1"/>
</dbReference>
<dbReference type="InterPro" id="IPR036188">
    <property type="entry name" value="FAD/NAD-bd_sf"/>
</dbReference>
<dbReference type="Gene3D" id="3.50.50.60">
    <property type="entry name" value="FAD/NAD(P)-binding domain"/>
    <property type="match status" value="1"/>
</dbReference>
<dbReference type="PANTHER" id="PTHR43400">
    <property type="entry name" value="FUMARATE REDUCTASE"/>
    <property type="match status" value="1"/>
</dbReference>
<name>A0A6L8Q2S3_9ACTN</name>
<dbReference type="Pfam" id="PF00890">
    <property type="entry name" value="FAD_binding_2"/>
    <property type="match status" value="1"/>
</dbReference>
<dbReference type="NCBIfam" id="TIGR01813">
    <property type="entry name" value="flavo_cyto_c"/>
    <property type="match status" value="1"/>
</dbReference>
<gene>
    <name evidence="10" type="ORF">FM068_02970</name>
</gene>
<dbReference type="EMBL" id="VJNE01000003">
    <property type="protein sequence ID" value="MZG27556.1"/>
    <property type="molecule type" value="Genomic_DNA"/>
</dbReference>
<evidence type="ECO:0000313" key="10">
    <source>
        <dbReference type="EMBL" id="MZG27556.1"/>
    </source>
</evidence>
<keyword evidence="4 8" id="KW-0285">Flavoprotein</keyword>
<sequence length="632" mass="66223">MIQNPNEIEAFTRRQRALARIHRNITEKFQLNRRQFISGSLATMALAALGLSGCAPKTPAASTGDAAPAFTPGTYEATAQGRNGEIKVSVTFEADRVASIEADHMESRNIGDAAVRLLTDNYLETQKLSVDTVTGATLTSMAFATAVAECAEAAGADMRAIMKGDASVNAAEPISDEADVVVIGSGGAALAAAVTAAEAGKSVVMLEKMDIYGGNTNAGEGTLNAPDPERQEPMGIEDSPDFYYTQTFEGGDSAGDPALVRILADNALDAVHWMEDHGLVYEKEVFTAIGGLWQRGHAVEVERKGEQGGSYYVSCLMDAAQATGNFTLYTDAKIEELIVEGGAVVGVRGTRPSSGEAVEVRGKSVVLATGGYSRNAELAMQYDKRVTESMPSSNVCSSTGDGLALAEAAGAGLRNMELVQIHPLGDPQNGGVATFVGNWLGVEDYVMVNDDAVRFVREDERRDTIADAILEQPNDEMWLLVDSTNIKDDRLEEIADLVAKGHSFKADTIEDLATQIGVDPSTLAETIEGYNACVAAGKDTQIAPGKELLGDAVSDPSFYASKRIPTIHYTMGGVCISPEAQVLTAAGEAIPGLFAAGEVTGGVQGANRLGGNSYTDLIVFGRIAGASAAAAA</sequence>
<dbReference type="InterPro" id="IPR050315">
    <property type="entry name" value="FAD-oxidoreductase_2"/>
</dbReference>
<evidence type="ECO:0000259" key="9">
    <source>
        <dbReference type="SMART" id="SM00900"/>
    </source>
</evidence>
<proteinExistence type="inferred from homology"/>